<dbReference type="AlphaFoldDB" id="A0A1A8DLP1"/>
<proteinExistence type="predicted"/>
<evidence type="ECO:0000313" key="1">
    <source>
        <dbReference type="EMBL" id="SBQ35270.1"/>
    </source>
</evidence>
<dbReference type="EMBL" id="HAEA01006790">
    <property type="protein sequence ID" value="SBQ35270.1"/>
    <property type="molecule type" value="Transcribed_RNA"/>
</dbReference>
<feature type="non-terminal residue" evidence="1">
    <location>
        <position position="1"/>
    </location>
</feature>
<reference evidence="1" key="1">
    <citation type="submission" date="2016-05" db="EMBL/GenBank/DDBJ databases">
        <authorList>
            <person name="Lavstsen T."/>
            <person name="Jespersen J.S."/>
        </authorList>
    </citation>
    <scope>NUCLEOTIDE SEQUENCE</scope>
    <source>
        <tissue evidence="1">Brain</tissue>
    </source>
</reference>
<reference evidence="1" key="2">
    <citation type="submission" date="2016-06" db="EMBL/GenBank/DDBJ databases">
        <title>The genome of a short-lived fish provides insights into sex chromosome evolution and the genetic control of aging.</title>
        <authorList>
            <person name="Reichwald K."/>
            <person name="Felder M."/>
            <person name="Petzold A."/>
            <person name="Koch P."/>
            <person name="Groth M."/>
            <person name="Platzer M."/>
        </authorList>
    </citation>
    <scope>NUCLEOTIDE SEQUENCE</scope>
    <source>
        <tissue evidence="1">Brain</tissue>
    </source>
</reference>
<sequence>VVFLWSKEVTLHCLLITSKNHTPPGSYNPQRRFTTQSVADRSILSPLFRKNDIFSPSSTADCLDY</sequence>
<feature type="non-terminal residue" evidence="1">
    <location>
        <position position="65"/>
    </location>
</feature>
<accession>A0A1A8DLP1</accession>
<gene>
    <name evidence="1" type="primary">ARMC4</name>
</gene>
<name>A0A1A8DLP1_NOTKA</name>
<protein>
    <submittedName>
        <fullName evidence="1">Armadillo repeat containing 4</fullName>
    </submittedName>
</protein>
<organism evidence="1">
    <name type="scientific">Nothobranchius kadleci</name>
    <name type="common">African annual killifish</name>
    <dbReference type="NCBI Taxonomy" id="1051664"/>
    <lineage>
        <taxon>Eukaryota</taxon>
        <taxon>Metazoa</taxon>
        <taxon>Chordata</taxon>
        <taxon>Craniata</taxon>
        <taxon>Vertebrata</taxon>
        <taxon>Euteleostomi</taxon>
        <taxon>Actinopterygii</taxon>
        <taxon>Neopterygii</taxon>
        <taxon>Teleostei</taxon>
        <taxon>Neoteleostei</taxon>
        <taxon>Acanthomorphata</taxon>
        <taxon>Ovalentaria</taxon>
        <taxon>Atherinomorphae</taxon>
        <taxon>Cyprinodontiformes</taxon>
        <taxon>Nothobranchiidae</taxon>
        <taxon>Nothobranchius</taxon>
    </lineage>
</organism>